<evidence type="ECO:0000256" key="3">
    <source>
        <dbReference type="ARBA" id="ARBA00023170"/>
    </source>
</evidence>
<dbReference type="Pfam" id="PF00104">
    <property type="entry name" value="Hormone_recep"/>
    <property type="match status" value="1"/>
</dbReference>
<evidence type="ECO:0000256" key="2">
    <source>
        <dbReference type="ARBA" id="ARBA00023163"/>
    </source>
</evidence>
<dbReference type="Proteomes" id="UP000887574">
    <property type="component" value="Unplaced"/>
</dbReference>
<evidence type="ECO:0000256" key="1">
    <source>
        <dbReference type="ARBA" id="ARBA00023015"/>
    </source>
</evidence>
<dbReference type="WBParaSite" id="jg17449">
    <property type="protein sequence ID" value="jg17449"/>
    <property type="gene ID" value="jg17449"/>
</dbReference>
<evidence type="ECO:0000313" key="6">
    <source>
        <dbReference type="WBParaSite" id="jg17449"/>
    </source>
</evidence>
<dbReference type="SMART" id="SM00430">
    <property type="entry name" value="HOLI"/>
    <property type="match status" value="1"/>
</dbReference>
<sequence>MSAESTMRQMRASVITRTADAYRTANVGDVTDSMHQQLILMVEWAKHLEQFRRLPMPSQIGLLRHFSAQHLVICAAFRSIAVKDAVWLTNESCVPRDAPKIPDVNRVAARVLDHLTEPMRRLHLDEKEYVALKAVAFFDPRVEESASEIEKTREQVLDAFEYHVTRVSPHSGMPLRLANLLLLLPPIMAIARDLVEEAQLAKLFGLANVDELMAELLLPEDAENNTYSHLRTSVAIGSPVCSPFPDSVNHPDVKPQSAATTSGQVAMGMGANSRLTTTNTATTLVAPTPIYPMPFGLNLHSPLASPAQMSAANSPLTLLMGMGSPQTADRTNGPFVNPAASMNNLFSNSSSGSGSKLSKNSLQLRLQLGAGAGARAGAGAVPKTACK</sequence>
<evidence type="ECO:0000259" key="4">
    <source>
        <dbReference type="PROSITE" id="PS51843"/>
    </source>
</evidence>
<evidence type="ECO:0000313" key="5">
    <source>
        <dbReference type="Proteomes" id="UP000887574"/>
    </source>
</evidence>
<dbReference type="Gene3D" id="1.10.565.10">
    <property type="entry name" value="Retinoid X Receptor"/>
    <property type="match status" value="1"/>
</dbReference>
<reference evidence="6" key="1">
    <citation type="submission" date="2022-11" db="UniProtKB">
        <authorList>
            <consortium name="WormBaseParasite"/>
        </authorList>
    </citation>
    <scope>IDENTIFICATION</scope>
</reference>
<proteinExistence type="predicted"/>
<keyword evidence="3" id="KW-0675">Receptor</keyword>
<dbReference type="InterPro" id="IPR035500">
    <property type="entry name" value="NHR-like_dom_sf"/>
</dbReference>
<keyword evidence="2" id="KW-0804">Transcription</keyword>
<accession>A0A915D981</accession>
<keyword evidence="1" id="KW-0805">Transcription regulation</keyword>
<dbReference type="PANTHER" id="PTHR24083">
    <property type="entry name" value="NUCLEAR HORMONE RECEPTOR"/>
    <property type="match status" value="1"/>
</dbReference>
<dbReference type="AlphaFoldDB" id="A0A915D981"/>
<name>A0A915D981_9BILA</name>
<dbReference type="PROSITE" id="PS51843">
    <property type="entry name" value="NR_LBD"/>
    <property type="match status" value="1"/>
</dbReference>
<dbReference type="InterPro" id="IPR050274">
    <property type="entry name" value="Nuclear_hormone_rcpt_NR2"/>
</dbReference>
<dbReference type="InterPro" id="IPR001723">
    <property type="entry name" value="Nuclear_hrmn_rcpt"/>
</dbReference>
<protein>
    <submittedName>
        <fullName evidence="6">NR LBD domain-containing protein</fullName>
    </submittedName>
</protein>
<organism evidence="5 6">
    <name type="scientific">Ditylenchus dipsaci</name>
    <dbReference type="NCBI Taxonomy" id="166011"/>
    <lineage>
        <taxon>Eukaryota</taxon>
        <taxon>Metazoa</taxon>
        <taxon>Ecdysozoa</taxon>
        <taxon>Nematoda</taxon>
        <taxon>Chromadorea</taxon>
        <taxon>Rhabditida</taxon>
        <taxon>Tylenchina</taxon>
        <taxon>Tylenchomorpha</taxon>
        <taxon>Sphaerularioidea</taxon>
        <taxon>Anguinidae</taxon>
        <taxon>Anguininae</taxon>
        <taxon>Ditylenchus</taxon>
    </lineage>
</organism>
<dbReference type="PRINTS" id="PR00398">
    <property type="entry name" value="STRDHORMONER"/>
</dbReference>
<dbReference type="InterPro" id="IPR000536">
    <property type="entry name" value="Nucl_hrmn_rcpt_lig-bd"/>
</dbReference>
<feature type="domain" description="NR LBD" evidence="4">
    <location>
        <begin position="1"/>
        <end position="220"/>
    </location>
</feature>
<keyword evidence="5" id="KW-1185">Reference proteome</keyword>
<dbReference type="SUPFAM" id="SSF48508">
    <property type="entry name" value="Nuclear receptor ligand-binding domain"/>
    <property type="match status" value="1"/>
</dbReference>